<sequence>MSNMFRRARSSGRSPIRSSLYLRAIVAALALAATSAMAAPRPHLRVALGWLPQADFAGFFAAQANGLYDRAGLDVEIVPGNARNGAVMMLATGAYDFVNVFNSGVALDMANVHLPYIAIAAIYQKEPTAIIVHDGPDAPRSLVDLRGYPIMISPEALDNYWAFLVGRFGYTSSQVRRYTGDSTLFIATPHIAQQGYLTNDVARLHAAGVPIRVFPLADAGYSSYGPIIVARRALVDQHPEIVQRFLDATLQGWCLYLHGDRTGTDRLIMAGNPDYTEQNASDAVAAMRQYQLIEGGDARTQGIGIMTAARWNAYFQQMQPTGLYPPHMDFSTLYTTRFLHHMTCDSGQ</sequence>
<evidence type="ECO:0000313" key="4">
    <source>
        <dbReference type="Proteomes" id="UP000562982"/>
    </source>
</evidence>
<dbReference type="GO" id="GO:0009228">
    <property type="term" value="P:thiamine biosynthetic process"/>
    <property type="evidence" value="ECO:0007669"/>
    <property type="project" value="InterPro"/>
</dbReference>
<dbReference type="AlphaFoldDB" id="A0A7W4JM23"/>
<comment type="caution">
    <text evidence="3">The sequence shown here is derived from an EMBL/GenBank/DDBJ whole genome shotgun (WGS) entry which is preliminary data.</text>
</comment>
<dbReference type="PANTHER" id="PTHR31528">
    <property type="entry name" value="4-AMINO-5-HYDROXYMETHYL-2-METHYLPYRIMIDINE PHOSPHATE SYNTHASE THI11-RELATED"/>
    <property type="match status" value="1"/>
</dbReference>
<evidence type="ECO:0000256" key="1">
    <source>
        <dbReference type="SAM" id="SignalP"/>
    </source>
</evidence>
<accession>A0A7W4JM23</accession>
<dbReference type="SUPFAM" id="SSF53850">
    <property type="entry name" value="Periplasmic binding protein-like II"/>
    <property type="match status" value="1"/>
</dbReference>
<feature type="signal peptide" evidence="1">
    <location>
        <begin position="1"/>
        <end position="38"/>
    </location>
</feature>
<dbReference type="EMBL" id="JABEQI010000007">
    <property type="protein sequence ID" value="MBB2187286.1"/>
    <property type="molecule type" value="Genomic_DNA"/>
</dbReference>
<dbReference type="Proteomes" id="UP000562982">
    <property type="component" value="Unassembled WGS sequence"/>
</dbReference>
<dbReference type="Gene3D" id="3.40.190.10">
    <property type="entry name" value="Periplasmic binding protein-like II"/>
    <property type="match status" value="2"/>
</dbReference>
<dbReference type="PANTHER" id="PTHR31528:SF3">
    <property type="entry name" value="THIAMINE BIOSYNTHESIS PROTEIN HI_0357-RELATED"/>
    <property type="match status" value="1"/>
</dbReference>
<keyword evidence="1" id="KW-0732">Signal</keyword>
<evidence type="ECO:0000259" key="2">
    <source>
        <dbReference type="Pfam" id="PF09084"/>
    </source>
</evidence>
<organism evidence="3 4">
    <name type="scientific">Gluconacetobacter liquefaciens</name>
    <name type="common">Acetobacter liquefaciens</name>
    <dbReference type="NCBI Taxonomy" id="89584"/>
    <lineage>
        <taxon>Bacteria</taxon>
        <taxon>Pseudomonadati</taxon>
        <taxon>Pseudomonadota</taxon>
        <taxon>Alphaproteobacteria</taxon>
        <taxon>Acetobacterales</taxon>
        <taxon>Acetobacteraceae</taxon>
        <taxon>Gluconacetobacter</taxon>
    </lineage>
</organism>
<gene>
    <name evidence="3" type="ORF">HLH32_13020</name>
</gene>
<protein>
    <submittedName>
        <fullName evidence="3">ABC transporter substrate-binding protein</fullName>
    </submittedName>
</protein>
<evidence type="ECO:0000313" key="3">
    <source>
        <dbReference type="EMBL" id="MBB2187286.1"/>
    </source>
</evidence>
<dbReference type="Pfam" id="PF09084">
    <property type="entry name" value="NMT1"/>
    <property type="match status" value="1"/>
</dbReference>
<feature type="domain" description="SsuA/THI5-like" evidence="2">
    <location>
        <begin position="54"/>
        <end position="254"/>
    </location>
</feature>
<reference evidence="3 4" key="1">
    <citation type="submission" date="2020-04" db="EMBL/GenBank/DDBJ databases">
        <title>Description of novel Gluconacetobacter.</title>
        <authorList>
            <person name="Sombolestani A."/>
        </authorList>
    </citation>
    <scope>NUCLEOTIDE SEQUENCE [LARGE SCALE GENOMIC DNA]</scope>
    <source>
        <strain evidence="3 4">LMG 1382</strain>
    </source>
</reference>
<proteinExistence type="predicted"/>
<feature type="chain" id="PRO_5031120765" evidence="1">
    <location>
        <begin position="39"/>
        <end position="348"/>
    </location>
</feature>
<dbReference type="InterPro" id="IPR027939">
    <property type="entry name" value="NMT1/THI5"/>
</dbReference>
<name>A0A7W4JM23_GLULI</name>
<dbReference type="InterPro" id="IPR015168">
    <property type="entry name" value="SsuA/THI5"/>
</dbReference>